<accession>A0A3A9J282</accession>
<evidence type="ECO:0000313" key="11">
    <source>
        <dbReference type="Proteomes" id="UP000278036"/>
    </source>
</evidence>
<feature type="transmembrane region" description="Helical" evidence="7">
    <location>
        <begin position="109"/>
        <end position="131"/>
    </location>
</feature>
<evidence type="ECO:0000256" key="1">
    <source>
        <dbReference type="ARBA" id="ARBA00004651"/>
    </source>
</evidence>
<proteinExistence type="inferred from homology"/>
<dbReference type="GO" id="GO:0015109">
    <property type="term" value="F:chromate transmembrane transporter activity"/>
    <property type="evidence" value="ECO:0007669"/>
    <property type="project" value="InterPro"/>
</dbReference>
<keyword evidence="4 7" id="KW-0812">Transmembrane</keyword>
<evidence type="ECO:0000256" key="7">
    <source>
        <dbReference type="SAM" id="Phobius"/>
    </source>
</evidence>
<evidence type="ECO:0000313" key="8">
    <source>
        <dbReference type="EMBL" id="RKK01297.1"/>
    </source>
</evidence>
<dbReference type="PANTHER" id="PTHR43663:SF1">
    <property type="entry name" value="CHROMATE TRANSPORTER"/>
    <property type="match status" value="1"/>
</dbReference>
<reference evidence="8 11" key="1">
    <citation type="submission" date="2018-09" db="EMBL/GenBank/DDBJ databases">
        <title>Roseomonas sp. nov., isolated from feces of Tibetan antelopes in the Qinghai-Tibet plateau, China.</title>
        <authorList>
            <person name="Tian Z."/>
        </authorList>
    </citation>
    <scope>NUCLEOTIDE SEQUENCE [LARGE SCALE GENOMIC DNA]</scope>
    <source>
        <strain evidence="9 10">Z23</strain>
        <strain evidence="8 11">Z24</strain>
    </source>
</reference>
<evidence type="ECO:0000256" key="5">
    <source>
        <dbReference type="ARBA" id="ARBA00022989"/>
    </source>
</evidence>
<sequence length="175" mass="18240">MGTLIALALIFAELSLLAFGGGNTILPEMQRRVVEVHHWMSAQEFSALFALAQAAPGPNMMVVPLVGWHVAGWSGLLVSSLAKFGPSSLLTGVVLGLWRRFRDRPWRRVVQTGLVPMTVGLVAASAALISAATSTDLGLAAITLAAAAAMLWGRLHPLWLLLGGALAGLLGAVVG</sequence>
<dbReference type="PANTHER" id="PTHR43663">
    <property type="entry name" value="CHROMATE TRANSPORT PROTEIN-RELATED"/>
    <property type="match status" value="1"/>
</dbReference>
<dbReference type="InterPro" id="IPR003370">
    <property type="entry name" value="Chromate_transpt"/>
</dbReference>
<comment type="similarity">
    <text evidence="2">Belongs to the chromate ion transporter (CHR) (TC 2.A.51) family.</text>
</comment>
<gene>
    <name evidence="8" type="ORF">D6Z83_25710</name>
    <name evidence="9" type="ORF">EBE87_02370</name>
</gene>
<dbReference type="OrthoDB" id="556585at2"/>
<dbReference type="Pfam" id="PF02417">
    <property type="entry name" value="Chromate_transp"/>
    <property type="match status" value="1"/>
</dbReference>
<dbReference type="InParanoid" id="A0A3A9J282"/>
<dbReference type="Proteomes" id="UP000278036">
    <property type="component" value="Unassembled WGS sequence"/>
</dbReference>
<evidence type="ECO:0000313" key="10">
    <source>
        <dbReference type="Proteomes" id="UP000274097"/>
    </source>
</evidence>
<name>A0A3A9J282_9PROT</name>
<evidence type="ECO:0000256" key="3">
    <source>
        <dbReference type="ARBA" id="ARBA00022475"/>
    </source>
</evidence>
<dbReference type="GO" id="GO:0005886">
    <property type="term" value="C:plasma membrane"/>
    <property type="evidence" value="ECO:0007669"/>
    <property type="project" value="UniProtKB-SubCell"/>
</dbReference>
<keyword evidence="10" id="KW-1185">Reference proteome</keyword>
<keyword evidence="6 7" id="KW-0472">Membrane</keyword>
<dbReference type="InterPro" id="IPR052518">
    <property type="entry name" value="CHR_Transporter"/>
</dbReference>
<feature type="transmembrane region" description="Helical" evidence="7">
    <location>
        <begin position="70"/>
        <end position="97"/>
    </location>
</feature>
<evidence type="ECO:0000256" key="4">
    <source>
        <dbReference type="ARBA" id="ARBA00022692"/>
    </source>
</evidence>
<comment type="caution">
    <text evidence="8">The sequence shown here is derived from an EMBL/GenBank/DDBJ whole genome shotgun (WGS) entry which is preliminary data.</text>
</comment>
<dbReference type="EMBL" id="RAQU01000298">
    <property type="protein sequence ID" value="RKK01297.1"/>
    <property type="molecule type" value="Genomic_DNA"/>
</dbReference>
<keyword evidence="5 7" id="KW-1133">Transmembrane helix</keyword>
<evidence type="ECO:0000256" key="6">
    <source>
        <dbReference type="ARBA" id="ARBA00023136"/>
    </source>
</evidence>
<evidence type="ECO:0000313" key="9">
    <source>
        <dbReference type="EMBL" id="RMI27233.1"/>
    </source>
</evidence>
<evidence type="ECO:0000256" key="2">
    <source>
        <dbReference type="ARBA" id="ARBA00005262"/>
    </source>
</evidence>
<dbReference type="RefSeq" id="WP_120640971.1">
    <property type="nucleotide sequence ID" value="NZ_RAQU01000298.1"/>
</dbReference>
<dbReference type="Proteomes" id="UP000274097">
    <property type="component" value="Unassembled WGS sequence"/>
</dbReference>
<keyword evidence="3" id="KW-1003">Cell membrane</keyword>
<comment type="subcellular location">
    <subcellularLocation>
        <location evidence="1">Cell membrane</location>
        <topology evidence="1">Multi-pass membrane protein</topology>
    </subcellularLocation>
</comment>
<feature type="transmembrane region" description="Helical" evidence="7">
    <location>
        <begin position="158"/>
        <end position="174"/>
    </location>
</feature>
<dbReference type="AlphaFoldDB" id="A0A3A9J282"/>
<organism evidence="8 11">
    <name type="scientific">Teichococcus wenyumeiae</name>
    <dbReference type="NCBI Taxonomy" id="2478470"/>
    <lineage>
        <taxon>Bacteria</taxon>
        <taxon>Pseudomonadati</taxon>
        <taxon>Pseudomonadota</taxon>
        <taxon>Alphaproteobacteria</taxon>
        <taxon>Acetobacterales</taxon>
        <taxon>Roseomonadaceae</taxon>
        <taxon>Roseomonas</taxon>
    </lineage>
</organism>
<dbReference type="EMBL" id="RFLX01000001">
    <property type="protein sequence ID" value="RMI27233.1"/>
    <property type="molecule type" value="Genomic_DNA"/>
</dbReference>
<protein>
    <submittedName>
        <fullName evidence="8">Chromate transporter</fullName>
    </submittedName>
</protein>